<dbReference type="EMBL" id="WEGH01000003">
    <property type="protein sequence ID" value="MQY06867.1"/>
    <property type="molecule type" value="Genomic_DNA"/>
</dbReference>
<dbReference type="AlphaFoldDB" id="A0A7K0C0A0"/>
<dbReference type="Proteomes" id="UP000487268">
    <property type="component" value="Unassembled WGS sequence"/>
</dbReference>
<sequence length="61" mass="7355">MERFRNFRLFLFMVVYRAFRVVTLQARRDDMDVDEERPPPLPGVLPPWDGPPPQAEARRLW</sequence>
<accession>A0A7K0C0A0</accession>
<reference evidence="2 3" key="1">
    <citation type="submission" date="2019-10" db="EMBL/GenBank/DDBJ databases">
        <title>Actinomadura rubteroloni sp. nov. and Actinomadura macrotermitis sp. nov., isolated from the gut of fungus growing-termite Macrotermes natalensis.</title>
        <authorList>
            <person name="Benndorf R."/>
            <person name="Martin K."/>
            <person name="Kuefner M."/>
            <person name="De Beer W."/>
            <person name="Kaster A.-K."/>
            <person name="Vollmers J."/>
            <person name="Poulsen M."/>
            <person name="Beemelmanns C."/>
        </authorList>
    </citation>
    <scope>NUCLEOTIDE SEQUENCE [LARGE SCALE GENOMIC DNA]</scope>
    <source>
        <strain evidence="2 3">RB68</strain>
    </source>
</reference>
<organism evidence="2 3">
    <name type="scientific">Actinomadura macrotermitis</name>
    <dbReference type="NCBI Taxonomy" id="2585200"/>
    <lineage>
        <taxon>Bacteria</taxon>
        <taxon>Bacillati</taxon>
        <taxon>Actinomycetota</taxon>
        <taxon>Actinomycetes</taxon>
        <taxon>Streptosporangiales</taxon>
        <taxon>Thermomonosporaceae</taxon>
        <taxon>Actinomadura</taxon>
    </lineage>
</organism>
<gene>
    <name evidence="2" type="ORF">ACRB68_49640</name>
</gene>
<keyword evidence="3" id="KW-1185">Reference proteome</keyword>
<evidence type="ECO:0000313" key="2">
    <source>
        <dbReference type="EMBL" id="MQY06867.1"/>
    </source>
</evidence>
<comment type="caution">
    <text evidence="2">The sequence shown here is derived from an EMBL/GenBank/DDBJ whole genome shotgun (WGS) entry which is preliminary data.</text>
</comment>
<proteinExistence type="predicted"/>
<feature type="region of interest" description="Disordered" evidence="1">
    <location>
        <begin position="31"/>
        <end position="61"/>
    </location>
</feature>
<name>A0A7K0C0A0_9ACTN</name>
<evidence type="ECO:0000256" key="1">
    <source>
        <dbReference type="SAM" id="MobiDB-lite"/>
    </source>
</evidence>
<feature type="compositionally biased region" description="Pro residues" evidence="1">
    <location>
        <begin position="39"/>
        <end position="54"/>
    </location>
</feature>
<protein>
    <submittedName>
        <fullName evidence="2">Uncharacterized protein</fullName>
    </submittedName>
</protein>
<evidence type="ECO:0000313" key="3">
    <source>
        <dbReference type="Proteomes" id="UP000487268"/>
    </source>
</evidence>
<dbReference type="RefSeq" id="WP_153536353.1">
    <property type="nucleotide sequence ID" value="NZ_WEGH01000003.1"/>
</dbReference>